<dbReference type="EMBL" id="FOPI01000009">
    <property type="protein sequence ID" value="SFG28183.1"/>
    <property type="molecule type" value="Genomic_DNA"/>
</dbReference>
<dbReference type="GO" id="GO:0005886">
    <property type="term" value="C:plasma membrane"/>
    <property type="evidence" value="ECO:0007669"/>
    <property type="project" value="TreeGrafter"/>
</dbReference>
<feature type="domain" description="Bacterial type II secretion system protein E" evidence="4">
    <location>
        <begin position="4"/>
        <end position="270"/>
    </location>
</feature>
<sequence length="328" mass="37613">MDSVLHKILTDAMDKKASDVSFLPQKNSYIVKFCVAGRFEAYDEFDLERASQWIGFLKYRADMSLAEQRRPQLGSWELEHNGQPVYCRLSTVGDFLNRESLVVRLIYQEELQKTKKCFYIDQWDRLFSACQKRGLILLSGPMGSGKTTTMYELARKMTDKQIMCIEDPVEIAEPRFLQVQVNEKAKMSYYDLLKVALRHHPDVFIIGEIRDELTAKTAVNAALSGHLVLSTVHATSVYGIWQRMINLGISPEELEQTMRLASYQRLIPRKNGGSSVLFDFLDIDELEESIRENSGKNRQMTKEWGERLGICVKNGEIAEETASMFLQG</sequence>
<evidence type="ECO:0000259" key="4">
    <source>
        <dbReference type="Pfam" id="PF00437"/>
    </source>
</evidence>
<dbReference type="Pfam" id="PF00437">
    <property type="entry name" value="T2SSE"/>
    <property type="match status" value="1"/>
</dbReference>
<evidence type="ECO:0000256" key="1">
    <source>
        <dbReference type="ARBA" id="ARBA00006611"/>
    </source>
</evidence>
<name>A0A1I2QKP3_9LACO</name>
<keyword evidence="3" id="KW-0067">ATP-binding</keyword>
<organism evidence="5 6">
    <name type="scientific">Ligilactobacillus ruminis DSM 20403 = NBRC 102161</name>
    <dbReference type="NCBI Taxonomy" id="1423798"/>
    <lineage>
        <taxon>Bacteria</taxon>
        <taxon>Bacillati</taxon>
        <taxon>Bacillota</taxon>
        <taxon>Bacilli</taxon>
        <taxon>Lactobacillales</taxon>
        <taxon>Lactobacillaceae</taxon>
        <taxon>Ligilactobacillus</taxon>
    </lineage>
</organism>
<accession>A0A1I2QKP3</accession>
<evidence type="ECO:0000313" key="5">
    <source>
        <dbReference type="EMBL" id="SFG28183.1"/>
    </source>
</evidence>
<dbReference type="GO" id="GO:0016887">
    <property type="term" value="F:ATP hydrolysis activity"/>
    <property type="evidence" value="ECO:0007669"/>
    <property type="project" value="TreeGrafter"/>
</dbReference>
<evidence type="ECO:0000313" key="6">
    <source>
        <dbReference type="Proteomes" id="UP000182635"/>
    </source>
</evidence>
<dbReference type="InterPro" id="IPR047667">
    <property type="entry name" value="ATPase_ComGA"/>
</dbReference>
<dbReference type="InterPro" id="IPR027417">
    <property type="entry name" value="P-loop_NTPase"/>
</dbReference>
<comment type="similarity">
    <text evidence="1">Belongs to the GSP E family.</text>
</comment>
<gene>
    <name evidence="5" type="ORF">SAMN02910432_00675</name>
</gene>
<dbReference type="PANTHER" id="PTHR30258">
    <property type="entry name" value="TYPE II SECRETION SYSTEM PROTEIN GSPE-RELATED"/>
    <property type="match status" value="1"/>
</dbReference>
<reference evidence="6" key="1">
    <citation type="submission" date="2016-10" db="EMBL/GenBank/DDBJ databases">
        <authorList>
            <person name="Varghese N."/>
            <person name="Submissions S."/>
        </authorList>
    </citation>
    <scope>NUCLEOTIDE SEQUENCE [LARGE SCALE GENOMIC DNA]</scope>
    <source>
        <strain evidence="6">DSM 20403</strain>
    </source>
</reference>
<dbReference type="GeneID" id="29803105"/>
<proteinExistence type="inferred from homology"/>
<dbReference type="GO" id="GO:0005524">
    <property type="term" value="F:ATP binding"/>
    <property type="evidence" value="ECO:0007669"/>
    <property type="project" value="UniProtKB-KW"/>
</dbReference>
<dbReference type="InterPro" id="IPR001482">
    <property type="entry name" value="T2SS/T4SS_dom"/>
</dbReference>
<evidence type="ECO:0000256" key="3">
    <source>
        <dbReference type="ARBA" id="ARBA00022840"/>
    </source>
</evidence>
<dbReference type="Proteomes" id="UP000182635">
    <property type="component" value="Unassembled WGS sequence"/>
</dbReference>
<dbReference type="SUPFAM" id="SSF52540">
    <property type="entry name" value="P-loop containing nucleoside triphosphate hydrolases"/>
    <property type="match status" value="1"/>
</dbReference>
<dbReference type="OrthoDB" id="9808272at2"/>
<dbReference type="PANTHER" id="PTHR30258:SF2">
    <property type="entry name" value="COMG OPERON PROTEIN 1"/>
    <property type="match status" value="1"/>
</dbReference>
<keyword evidence="2" id="KW-0547">Nucleotide-binding</keyword>
<dbReference type="RefSeq" id="WP_014073869.1">
    <property type="nucleotide sequence ID" value="NZ_AYYL01000019.1"/>
</dbReference>
<dbReference type="AlphaFoldDB" id="A0A1I2QKP3"/>
<dbReference type="CDD" id="cd01129">
    <property type="entry name" value="PulE-GspE-like"/>
    <property type="match status" value="1"/>
</dbReference>
<dbReference type="Gene3D" id="3.30.450.90">
    <property type="match status" value="1"/>
</dbReference>
<protein>
    <submittedName>
        <fullName evidence="5">Competence protein ComGA</fullName>
    </submittedName>
</protein>
<evidence type="ECO:0000256" key="2">
    <source>
        <dbReference type="ARBA" id="ARBA00022741"/>
    </source>
</evidence>
<dbReference type="Gene3D" id="3.40.50.300">
    <property type="entry name" value="P-loop containing nucleotide triphosphate hydrolases"/>
    <property type="match status" value="1"/>
</dbReference>
<dbReference type="NCBIfam" id="NF041000">
    <property type="entry name" value="ATPase_ComGA"/>
    <property type="match status" value="1"/>
</dbReference>